<feature type="compositionally biased region" description="Pro residues" evidence="1">
    <location>
        <begin position="128"/>
        <end position="194"/>
    </location>
</feature>
<dbReference type="EMBL" id="JBHSLF010000014">
    <property type="protein sequence ID" value="MFC5343430.1"/>
    <property type="molecule type" value="Genomic_DNA"/>
</dbReference>
<feature type="signal peptide" evidence="2">
    <location>
        <begin position="1"/>
        <end position="17"/>
    </location>
</feature>
<evidence type="ECO:0000256" key="1">
    <source>
        <dbReference type="SAM" id="MobiDB-lite"/>
    </source>
</evidence>
<dbReference type="PRINTS" id="PR01218">
    <property type="entry name" value="PSTLEXTENSIN"/>
</dbReference>
<reference evidence="4" key="1">
    <citation type="journal article" date="2019" name="Int. J. Syst. Evol. Microbiol.">
        <title>The Global Catalogue of Microorganisms (GCM) 10K type strain sequencing project: providing services to taxonomists for standard genome sequencing and annotation.</title>
        <authorList>
            <consortium name="The Broad Institute Genomics Platform"/>
            <consortium name="The Broad Institute Genome Sequencing Center for Infectious Disease"/>
            <person name="Wu L."/>
            <person name="Ma J."/>
        </authorList>
    </citation>
    <scope>NUCLEOTIDE SEQUENCE [LARGE SCALE GENOMIC DNA]</scope>
    <source>
        <strain evidence="4">JCM 12125</strain>
    </source>
</reference>
<evidence type="ECO:0000256" key="2">
    <source>
        <dbReference type="SAM" id="SignalP"/>
    </source>
</evidence>
<evidence type="ECO:0000313" key="3">
    <source>
        <dbReference type="EMBL" id="MFC5343430.1"/>
    </source>
</evidence>
<feature type="compositionally biased region" description="Pro residues" evidence="1">
    <location>
        <begin position="42"/>
        <end position="52"/>
    </location>
</feature>
<feature type="compositionally biased region" description="Low complexity" evidence="1">
    <location>
        <begin position="101"/>
        <end position="127"/>
    </location>
</feature>
<sequence>MSHLAVLAAVLIAQSQAAPSTGSALTRSLNSAPPAGVVATPRPSPAPAPTPASAPTAVAPAATTPPTAAAPVRVAPPATPPAAVANPPRSQPPVGAPITTPSRIGPSPSPAPGAAAPRSAAPATAAPTPAPRPVTPAPGPATSPRPTTPAPAPSAAPRPAPAPPATPRPTAPVTAPPVATPPVTAPAEPPPPPMTVLDAPAIRALPFTVELPSGVTITTGRPGPNFNIWTIRRGGQPLVMVYAGPSSQFPIYSGQMVETTGRASVVAQEDGRRVALEHLFTRTTAPTEVHVWITSVEGADRALAEQIGQSVDVRR</sequence>
<dbReference type="InterPro" id="IPR003882">
    <property type="entry name" value="Pistil_extensin"/>
</dbReference>
<keyword evidence="4" id="KW-1185">Reference proteome</keyword>
<proteinExistence type="predicted"/>
<feature type="region of interest" description="Disordered" evidence="1">
    <location>
        <begin position="23"/>
        <end position="197"/>
    </location>
</feature>
<dbReference type="RefSeq" id="WP_374039220.1">
    <property type="nucleotide sequence ID" value="NZ_CP169082.1"/>
</dbReference>
<accession>A0ABW0FNW0</accession>
<name>A0ABW0FNW0_9CAUL</name>
<comment type="caution">
    <text evidence="3">The sequence shown here is derived from an EMBL/GenBank/DDBJ whole genome shotgun (WGS) entry which is preliminary data.</text>
</comment>
<feature type="chain" id="PRO_5045063019" evidence="2">
    <location>
        <begin position="18"/>
        <end position="315"/>
    </location>
</feature>
<evidence type="ECO:0000313" key="4">
    <source>
        <dbReference type="Proteomes" id="UP001596152"/>
    </source>
</evidence>
<protein>
    <submittedName>
        <fullName evidence="3">Uncharacterized protein</fullName>
    </submittedName>
</protein>
<keyword evidence="2" id="KW-0732">Signal</keyword>
<gene>
    <name evidence="3" type="ORF">ACFPIE_05845</name>
</gene>
<organism evidence="3 4">
    <name type="scientific">Brevundimonas staleyi</name>
    <dbReference type="NCBI Taxonomy" id="74326"/>
    <lineage>
        <taxon>Bacteria</taxon>
        <taxon>Pseudomonadati</taxon>
        <taxon>Pseudomonadota</taxon>
        <taxon>Alphaproteobacteria</taxon>
        <taxon>Caulobacterales</taxon>
        <taxon>Caulobacteraceae</taxon>
        <taxon>Brevundimonas</taxon>
    </lineage>
</organism>
<feature type="compositionally biased region" description="Low complexity" evidence="1">
    <location>
        <begin position="53"/>
        <end position="88"/>
    </location>
</feature>
<dbReference type="Proteomes" id="UP001596152">
    <property type="component" value="Unassembled WGS sequence"/>
</dbReference>